<dbReference type="InterPro" id="IPR011701">
    <property type="entry name" value="MFS"/>
</dbReference>
<keyword evidence="4 7" id="KW-0812">Transmembrane</keyword>
<evidence type="ECO:0000259" key="8">
    <source>
        <dbReference type="PROSITE" id="PS50850"/>
    </source>
</evidence>
<keyword evidence="2" id="KW-0813">Transport</keyword>
<evidence type="ECO:0000256" key="3">
    <source>
        <dbReference type="ARBA" id="ARBA00022475"/>
    </source>
</evidence>
<gene>
    <name evidence="9" type="ORF">HOQ43_08205</name>
</gene>
<comment type="caution">
    <text evidence="9">The sequence shown here is derived from an EMBL/GenBank/DDBJ whole genome shotgun (WGS) entry which is preliminary data.</text>
</comment>
<evidence type="ECO:0000256" key="6">
    <source>
        <dbReference type="ARBA" id="ARBA00023136"/>
    </source>
</evidence>
<dbReference type="InterPro" id="IPR036259">
    <property type="entry name" value="MFS_trans_sf"/>
</dbReference>
<dbReference type="GO" id="GO:0005886">
    <property type="term" value="C:plasma membrane"/>
    <property type="evidence" value="ECO:0007669"/>
    <property type="project" value="UniProtKB-SubCell"/>
</dbReference>
<sequence>MRTLRSFAAQPLAVRLLLVNQLGVNLGFYMVIPYLAVHLETSAGMSLAAVGVVLGVRNLSQQGLFLIGGTASDRLGPRGVIIAGCLLRAAGFGMFALTPTLPVLLAASIISGVAGALFNPAVRAYIADASGDR</sequence>
<dbReference type="Pfam" id="PF07690">
    <property type="entry name" value="MFS_1"/>
    <property type="match status" value="1"/>
</dbReference>
<dbReference type="SUPFAM" id="SSF103473">
    <property type="entry name" value="MFS general substrate transporter"/>
    <property type="match status" value="1"/>
</dbReference>
<evidence type="ECO:0000313" key="9">
    <source>
        <dbReference type="EMBL" id="NUQ88429.1"/>
    </source>
</evidence>
<evidence type="ECO:0000256" key="4">
    <source>
        <dbReference type="ARBA" id="ARBA00022692"/>
    </source>
</evidence>
<dbReference type="PANTHER" id="PTHR23517:SF2">
    <property type="entry name" value="MULTIDRUG RESISTANCE PROTEIN MDTH"/>
    <property type="match status" value="1"/>
</dbReference>
<dbReference type="Proteomes" id="UP000574690">
    <property type="component" value="Unassembled WGS sequence"/>
</dbReference>
<feature type="transmembrane region" description="Helical" evidence="7">
    <location>
        <begin position="103"/>
        <end position="126"/>
    </location>
</feature>
<evidence type="ECO:0000313" key="10">
    <source>
        <dbReference type="Proteomes" id="UP000574690"/>
    </source>
</evidence>
<protein>
    <submittedName>
        <fullName evidence="9">MFS transporter</fullName>
    </submittedName>
</protein>
<feature type="domain" description="Major facilitator superfamily (MFS) profile" evidence="8">
    <location>
        <begin position="1"/>
        <end position="133"/>
    </location>
</feature>
<dbReference type="Gene3D" id="1.20.1250.20">
    <property type="entry name" value="MFS general substrate transporter like domains"/>
    <property type="match status" value="1"/>
</dbReference>
<accession>A0A850C336</accession>
<feature type="transmembrane region" description="Helical" evidence="7">
    <location>
        <begin position="12"/>
        <end position="36"/>
    </location>
</feature>
<dbReference type="EMBL" id="JABFXE010000349">
    <property type="protein sequence ID" value="NUQ88429.1"/>
    <property type="molecule type" value="Genomic_DNA"/>
</dbReference>
<dbReference type="InterPro" id="IPR020846">
    <property type="entry name" value="MFS_dom"/>
</dbReference>
<evidence type="ECO:0000256" key="1">
    <source>
        <dbReference type="ARBA" id="ARBA00004651"/>
    </source>
</evidence>
<comment type="subcellular location">
    <subcellularLocation>
        <location evidence="1">Cell membrane</location>
        <topology evidence="1">Multi-pass membrane protein</topology>
    </subcellularLocation>
</comment>
<dbReference type="PROSITE" id="PS50850">
    <property type="entry name" value="MFS"/>
    <property type="match status" value="1"/>
</dbReference>
<organism evidence="9 10">
    <name type="scientific">Glycomyces artemisiae</name>
    <dbReference type="NCBI Taxonomy" id="1076443"/>
    <lineage>
        <taxon>Bacteria</taxon>
        <taxon>Bacillati</taxon>
        <taxon>Actinomycetota</taxon>
        <taxon>Actinomycetes</taxon>
        <taxon>Glycomycetales</taxon>
        <taxon>Glycomycetaceae</taxon>
        <taxon>Glycomyces</taxon>
    </lineage>
</organism>
<keyword evidence="6 7" id="KW-0472">Membrane</keyword>
<evidence type="ECO:0000256" key="7">
    <source>
        <dbReference type="SAM" id="Phobius"/>
    </source>
</evidence>
<evidence type="ECO:0000256" key="5">
    <source>
        <dbReference type="ARBA" id="ARBA00022989"/>
    </source>
</evidence>
<name>A0A850C336_9ACTN</name>
<dbReference type="InterPro" id="IPR050171">
    <property type="entry name" value="MFS_Transporters"/>
</dbReference>
<keyword evidence="5 7" id="KW-1133">Transmembrane helix</keyword>
<keyword evidence="3" id="KW-1003">Cell membrane</keyword>
<dbReference type="PANTHER" id="PTHR23517">
    <property type="entry name" value="RESISTANCE PROTEIN MDTM, PUTATIVE-RELATED-RELATED"/>
    <property type="match status" value="1"/>
</dbReference>
<dbReference type="AlphaFoldDB" id="A0A850C336"/>
<reference evidence="9 10" key="1">
    <citation type="submission" date="2020-05" db="EMBL/GenBank/DDBJ databases">
        <title>DNA-SIP metagenomic assembled genomes.</title>
        <authorList>
            <person name="Yu J."/>
        </authorList>
    </citation>
    <scope>NUCLEOTIDE SEQUENCE [LARGE SCALE GENOMIC DNA]</scope>
    <source>
        <strain evidence="9">Bin5.27</strain>
    </source>
</reference>
<dbReference type="GO" id="GO:0022857">
    <property type="term" value="F:transmembrane transporter activity"/>
    <property type="evidence" value="ECO:0007669"/>
    <property type="project" value="InterPro"/>
</dbReference>
<feature type="non-terminal residue" evidence="9">
    <location>
        <position position="133"/>
    </location>
</feature>
<evidence type="ECO:0000256" key="2">
    <source>
        <dbReference type="ARBA" id="ARBA00022448"/>
    </source>
</evidence>
<proteinExistence type="predicted"/>